<dbReference type="EnsemblMetazoa" id="tetur01g12370.1">
    <property type="protein sequence ID" value="tetur01g12370.1"/>
    <property type="gene ID" value="tetur01g12370"/>
</dbReference>
<dbReference type="GO" id="GO:0070129">
    <property type="term" value="P:regulation of mitochondrial translation"/>
    <property type="evidence" value="ECO:0007669"/>
    <property type="project" value="TreeGrafter"/>
</dbReference>
<sequence length="606" mass="69156">MISLQRLIKLVEANRLREALAGVSFLEVPDKVKSYSNYGGELLHLLVRSNVEPGIILKICSEWQQKGINKFGLSQATEAALTFLSYNQAKDYLDQFVKMRDVARPHFYAPLIAKTSSFTRICSLLENDLKPLSSLHPESTFEMFADVIWRKVYPYYDEFFSRCVIIGLTPNFLINTCIAHYLNSGDITRLEQLLSTMGYNFRADYKLVPYLVTYTIKHGLDKGLPLIKRLGSQSLNQVIFNSFFLLNASGVLTDDDQATLESVVRYMRKKYLYITPVAGEILLSSFDGTSLASSIRNLVDRKTKYSDESNAWYTYSSATCSPIEAYETRLKLIERETNPKSRGIIRKLILVYCSMNNQPTNGPNQLVCQRVNQLLDNLNDKNISPAMASTLMAFFAINDDLEKALFYKNLIPDGFTTDLSKILHLAIKMVSSGLLNDSVDMILLEIYKSTIKPTRPDFASYTTNSLVRDYLELIGEETKDIKLVKDLCNSFLSNQKIKPNNKSLRPRVTIHLTCNDVRGALDEFYHCLHTFRLTPGQNILLDYLIDKKMFNQLESLLDSVCKYFDKTDIVFNCVHRLVVKGYPESGQNLITKMKEFIVGTVLWEQI</sequence>
<dbReference type="HOGENOM" id="CLU_450817_0_0_1"/>
<dbReference type="Proteomes" id="UP000015104">
    <property type="component" value="Unassembled WGS sequence"/>
</dbReference>
<evidence type="ECO:0000313" key="1">
    <source>
        <dbReference type="EnsemblMetazoa" id="tetur01g12370.1"/>
    </source>
</evidence>
<dbReference type="EMBL" id="CAEY01000468">
    <property type="status" value="NOT_ANNOTATED_CDS"/>
    <property type="molecule type" value="Genomic_DNA"/>
</dbReference>
<dbReference type="PANTHER" id="PTHR46669">
    <property type="entry name" value="LEUCINE-RICH PPR MOTIF-CONTAINING PROTEIN, MITOCHONDRIAL"/>
    <property type="match status" value="1"/>
</dbReference>
<dbReference type="GO" id="GO:0005634">
    <property type="term" value="C:nucleus"/>
    <property type="evidence" value="ECO:0007669"/>
    <property type="project" value="TreeGrafter"/>
</dbReference>
<organism evidence="1 2">
    <name type="scientific">Tetranychus urticae</name>
    <name type="common">Two-spotted spider mite</name>
    <dbReference type="NCBI Taxonomy" id="32264"/>
    <lineage>
        <taxon>Eukaryota</taxon>
        <taxon>Metazoa</taxon>
        <taxon>Ecdysozoa</taxon>
        <taxon>Arthropoda</taxon>
        <taxon>Chelicerata</taxon>
        <taxon>Arachnida</taxon>
        <taxon>Acari</taxon>
        <taxon>Acariformes</taxon>
        <taxon>Trombidiformes</taxon>
        <taxon>Prostigmata</taxon>
        <taxon>Eleutherengona</taxon>
        <taxon>Raphignathae</taxon>
        <taxon>Tetranychoidea</taxon>
        <taxon>Tetranychidae</taxon>
        <taxon>Tetranychus</taxon>
    </lineage>
</organism>
<dbReference type="AlphaFoldDB" id="T1JT04"/>
<dbReference type="STRING" id="32264.T1JT04"/>
<keyword evidence="2" id="KW-1185">Reference proteome</keyword>
<accession>T1JT04</accession>
<dbReference type="PANTHER" id="PTHR46669:SF1">
    <property type="entry name" value="LEUCINE-RICH PPR MOTIF-CONTAINING PROTEIN, MITOCHONDRIAL"/>
    <property type="match status" value="1"/>
</dbReference>
<evidence type="ECO:0008006" key="3">
    <source>
        <dbReference type="Google" id="ProtNLM"/>
    </source>
</evidence>
<reference evidence="2" key="1">
    <citation type="submission" date="2011-08" db="EMBL/GenBank/DDBJ databases">
        <authorList>
            <person name="Rombauts S."/>
        </authorList>
    </citation>
    <scope>NUCLEOTIDE SEQUENCE</scope>
    <source>
        <strain evidence="2">London</strain>
    </source>
</reference>
<dbReference type="GO" id="GO:0003730">
    <property type="term" value="F:mRNA 3'-UTR binding"/>
    <property type="evidence" value="ECO:0007669"/>
    <property type="project" value="TreeGrafter"/>
</dbReference>
<dbReference type="GO" id="GO:0005739">
    <property type="term" value="C:mitochondrion"/>
    <property type="evidence" value="ECO:0007669"/>
    <property type="project" value="TreeGrafter"/>
</dbReference>
<reference evidence="1" key="2">
    <citation type="submission" date="2015-06" db="UniProtKB">
        <authorList>
            <consortium name="EnsemblMetazoa"/>
        </authorList>
    </citation>
    <scope>IDENTIFICATION</scope>
</reference>
<dbReference type="InterPro" id="IPR033490">
    <property type="entry name" value="LRP130"/>
</dbReference>
<proteinExistence type="predicted"/>
<name>T1JT04_TETUR</name>
<protein>
    <recommendedName>
        <fullName evidence="3">Pentacotripeptide-repeat region of PRORP domain-containing protein</fullName>
    </recommendedName>
</protein>
<evidence type="ECO:0000313" key="2">
    <source>
        <dbReference type="Proteomes" id="UP000015104"/>
    </source>
</evidence>